<protein>
    <recommendedName>
        <fullName evidence="1">SnoaL-like domain-containing protein</fullName>
    </recommendedName>
</protein>
<reference evidence="2 3" key="1">
    <citation type="submission" date="2019-12" db="EMBL/GenBank/DDBJ databases">
        <title>Genomic-based taxomic classification of the family Erythrobacteraceae.</title>
        <authorList>
            <person name="Xu L."/>
        </authorList>
    </citation>
    <scope>NUCLEOTIDE SEQUENCE [LARGE SCALE GENOMIC DNA]</scope>
    <source>
        <strain evidence="2 3">H32</strain>
    </source>
</reference>
<sequence length="132" mass="15114">MVTRETIIEALQRLNDAENARHRIGVEAVSAVIDQIMAPNVEGWRNGAHVPDRASEREVERKAFGALVDYNREVERTIVEPPFAATGWTIRGTFDGQPVRAPGSSQFEFNDDGRVQRYWMNFNPEDFFYRKG</sequence>
<comment type="caution">
    <text evidence="2">The sequence shown here is derived from an EMBL/GenBank/DDBJ whole genome shotgun (WGS) entry which is preliminary data.</text>
</comment>
<proteinExistence type="predicted"/>
<dbReference type="SUPFAM" id="SSF54427">
    <property type="entry name" value="NTF2-like"/>
    <property type="match status" value="1"/>
</dbReference>
<dbReference type="Gene3D" id="3.10.450.50">
    <property type="match status" value="1"/>
</dbReference>
<evidence type="ECO:0000259" key="1">
    <source>
        <dbReference type="Pfam" id="PF12680"/>
    </source>
</evidence>
<organism evidence="2 3">
    <name type="scientific">Pelagerythrobacter marinus</name>
    <dbReference type="NCBI Taxonomy" id="538382"/>
    <lineage>
        <taxon>Bacteria</taxon>
        <taxon>Pseudomonadati</taxon>
        <taxon>Pseudomonadota</taxon>
        <taxon>Alphaproteobacteria</taxon>
        <taxon>Sphingomonadales</taxon>
        <taxon>Erythrobacteraceae</taxon>
        <taxon>Pelagerythrobacter</taxon>
    </lineage>
</organism>
<feature type="domain" description="SnoaL-like" evidence="1">
    <location>
        <begin position="31"/>
        <end position="117"/>
    </location>
</feature>
<dbReference type="RefSeq" id="WP_160732091.1">
    <property type="nucleotide sequence ID" value="NZ_WTYO01000001.1"/>
</dbReference>
<evidence type="ECO:0000313" key="2">
    <source>
        <dbReference type="EMBL" id="MXO67434.1"/>
    </source>
</evidence>
<dbReference type="Pfam" id="PF12680">
    <property type="entry name" value="SnoaL_2"/>
    <property type="match status" value="1"/>
</dbReference>
<keyword evidence="3" id="KW-1185">Reference proteome</keyword>
<dbReference type="EMBL" id="WTYO01000001">
    <property type="protein sequence ID" value="MXO67434.1"/>
    <property type="molecule type" value="Genomic_DNA"/>
</dbReference>
<evidence type="ECO:0000313" key="3">
    <source>
        <dbReference type="Proteomes" id="UP000444401"/>
    </source>
</evidence>
<name>A0ABW9URC5_9SPHN</name>
<accession>A0ABW9URC5</accession>
<dbReference type="InterPro" id="IPR032710">
    <property type="entry name" value="NTF2-like_dom_sf"/>
</dbReference>
<dbReference type="Proteomes" id="UP000444401">
    <property type="component" value="Unassembled WGS sequence"/>
</dbReference>
<gene>
    <name evidence="2" type="ORF">GRI72_01130</name>
</gene>
<dbReference type="InterPro" id="IPR037401">
    <property type="entry name" value="SnoaL-like"/>
</dbReference>